<feature type="transmembrane region" description="Helical" evidence="5">
    <location>
        <begin position="1027"/>
        <end position="1046"/>
    </location>
</feature>
<keyword evidence="2 5" id="KW-0812">Transmembrane</keyword>
<feature type="transmembrane region" description="Helical" evidence="5">
    <location>
        <begin position="663"/>
        <end position="685"/>
    </location>
</feature>
<evidence type="ECO:0000256" key="3">
    <source>
        <dbReference type="ARBA" id="ARBA00022989"/>
    </source>
</evidence>
<feature type="domain" description="Enoyl reductase (ER)" evidence="6">
    <location>
        <begin position="20"/>
        <end position="377"/>
    </location>
</feature>
<feature type="transmembrane region" description="Helical" evidence="5">
    <location>
        <begin position="631"/>
        <end position="651"/>
    </location>
</feature>
<dbReference type="PANTHER" id="PTHR23501:SF195">
    <property type="entry name" value="PEP5"/>
    <property type="match status" value="1"/>
</dbReference>
<dbReference type="Gene3D" id="1.20.1250.20">
    <property type="entry name" value="MFS general substrate transporter like domains"/>
    <property type="match status" value="1"/>
</dbReference>
<dbReference type="GeneID" id="25327549"/>
<feature type="transmembrane region" description="Helical" evidence="5">
    <location>
        <begin position="697"/>
        <end position="717"/>
    </location>
</feature>
<dbReference type="Gene3D" id="3.40.50.720">
    <property type="entry name" value="NAD(P)-binding Rossmann-like Domain"/>
    <property type="match status" value="1"/>
</dbReference>
<dbReference type="Pfam" id="PF07690">
    <property type="entry name" value="MFS_1"/>
    <property type="match status" value="1"/>
</dbReference>
<dbReference type="AlphaFoldDB" id="A0A0D2BXC3"/>
<dbReference type="SUPFAM" id="SSF103473">
    <property type="entry name" value="MFS general substrate transporter"/>
    <property type="match status" value="1"/>
</dbReference>
<evidence type="ECO:0000313" key="7">
    <source>
        <dbReference type="EMBL" id="KIW57036.1"/>
    </source>
</evidence>
<evidence type="ECO:0000313" key="8">
    <source>
        <dbReference type="Proteomes" id="UP000054342"/>
    </source>
</evidence>
<dbReference type="EMBL" id="KN847319">
    <property type="protein sequence ID" value="KIW57036.1"/>
    <property type="molecule type" value="Genomic_DNA"/>
</dbReference>
<evidence type="ECO:0000256" key="5">
    <source>
        <dbReference type="SAM" id="Phobius"/>
    </source>
</evidence>
<dbReference type="SUPFAM" id="SSF51735">
    <property type="entry name" value="NAD(P)-binding Rossmann-fold domains"/>
    <property type="match status" value="1"/>
</dbReference>
<evidence type="ECO:0000256" key="2">
    <source>
        <dbReference type="ARBA" id="ARBA00022692"/>
    </source>
</evidence>
<evidence type="ECO:0000256" key="4">
    <source>
        <dbReference type="ARBA" id="ARBA00023136"/>
    </source>
</evidence>
<dbReference type="STRING" id="348802.A0A0D2BXC3"/>
<feature type="transmembrane region" description="Helical" evidence="5">
    <location>
        <begin position="876"/>
        <end position="895"/>
    </location>
</feature>
<dbReference type="SUPFAM" id="SSF50129">
    <property type="entry name" value="GroES-like"/>
    <property type="match status" value="1"/>
</dbReference>
<dbReference type="InterPro" id="IPR013154">
    <property type="entry name" value="ADH-like_N"/>
</dbReference>
<dbReference type="Gene3D" id="3.90.180.10">
    <property type="entry name" value="Medium-chain alcohol dehydrogenases, catalytic domain"/>
    <property type="match status" value="1"/>
</dbReference>
<dbReference type="InterPro" id="IPR005829">
    <property type="entry name" value="Sugar_transporter_CS"/>
</dbReference>
<protein>
    <recommendedName>
        <fullName evidence="6">Enoyl reductase (ER) domain-containing protein</fullName>
    </recommendedName>
</protein>
<keyword evidence="4 5" id="KW-0472">Membrane</keyword>
<keyword evidence="3 5" id="KW-1133">Transmembrane helix</keyword>
<dbReference type="RefSeq" id="XP_013317620.1">
    <property type="nucleotide sequence ID" value="XM_013462166.1"/>
</dbReference>
<dbReference type="PANTHER" id="PTHR23501">
    <property type="entry name" value="MAJOR FACILITATOR SUPERFAMILY"/>
    <property type="match status" value="1"/>
</dbReference>
<evidence type="ECO:0000256" key="1">
    <source>
        <dbReference type="ARBA" id="ARBA00004141"/>
    </source>
</evidence>
<dbReference type="GO" id="GO:0005886">
    <property type="term" value="C:plasma membrane"/>
    <property type="evidence" value="ECO:0007669"/>
    <property type="project" value="TreeGrafter"/>
</dbReference>
<dbReference type="OrthoDB" id="2587356at2759"/>
<evidence type="ECO:0000259" key="6">
    <source>
        <dbReference type="SMART" id="SM00829"/>
    </source>
</evidence>
<gene>
    <name evidence="7" type="ORF">PV05_05641</name>
</gene>
<feature type="transmembrane region" description="Helical" evidence="5">
    <location>
        <begin position="606"/>
        <end position="625"/>
    </location>
</feature>
<dbReference type="InterPro" id="IPR053791">
    <property type="entry name" value="MFS_Tri12-like"/>
</dbReference>
<feature type="transmembrane region" description="Helical" evidence="5">
    <location>
        <begin position="769"/>
        <end position="788"/>
    </location>
</feature>
<comment type="subcellular location">
    <subcellularLocation>
        <location evidence="1">Membrane</location>
        <topology evidence="1">Multi-pass membrane protein</topology>
    </subcellularLocation>
</comment>
<dbReference type="CDD" id="cd06179">
    <property type="entry name" value="MFS_TRI12_like"/>
    <property type="match status" value="1"/>
</dbReference>
<dbReference type="PROSITE" id="PS00216">
    <property type="entry name" value="SUGAR_TRANSPORT_1"/>
    <property type="match status" value="1"/>
</dbReference>
<proteinExistence type="predicted"/>
<dbReference type="Pfam" id="PF00107">
    <property type="entry name" value="ADH_zinc_N"/>
    <property type="match status" value="1"/>
</dbReference>
<sequence>MGSLSGKPITTKALVVDKPGAPFVLEDVVLDKLRNNELLVDIKYSGLCHTDLVIQHGKMPIGGFPVVAGHEGAGVILELGSGLESSGLKVGDRVLLGFASCMTCRGCQEGSKGACDNIALTNFGGTRGLEDTSIRRPNGDFIRGPVFGQSSFSKLAICDARVAVKYPGPVEDLSFLAPLGCGFMTGAGTVLEVLKPKSNNSIAILGLGAVGLSALMAAKSLNVADIIAIDIVESRLELAKSLGATHALNGKKYKDVEAAIREASALGADCIVDTTGVTAMINSGIRALAQQGTFAIVGTPVPGEHLSVEGMDMLIHCKKIIGVTGAYANPQELIPRLVKMFQEGSFPIDGLSKTYPPMEIDQAIDDMKSGKVIKPILACKIEYAIMNWNTQPWRHCVSTGGMGINSAVKDIIRGLHLAYTTKLNPGGYPRICPGLCVPEGVPAFCKRNSRIRKTLPGWATDGTVSGTKSRICFLASLDLGSRRLPSSIPHPDVQEFLRPTTYTDFTMGKSREDIQQPASAMEPLDEEIVVWNHKKEFALLLVGRPICCKYFCQMLFIVGAGVYARSIAAVVGGEAISSWPATAINILTAATIPPIARAADLWGRKWFLVVPTSLGFVGSIIVSRASSMQMAIAGFVLGGASFGAQPLVHAVASETMPRKFRSFAQGACNAAIACGSLFSLLVGGALTNNNPEGFRTYWYICAGIYALSTLMLATLYNPPPREEQISFTFGEKIRSLDWIGFFLYIAGLVLFCLGLSYSQNPFDWPNAHILAPFLIGVVFILILIGYEWKIKKDGLFHHGLFQNRNFPIALVAVFIEGYIFMSANIYFPYAMEIVVTGISTFRVLVCYSIAFICLFAMSFLIGGYIYRTKTVRPTAIASNAAFVVYAALMASVTASTPESHFWGYVTFYGSGLGCGVITLYTTAQLSTPPELIAVTSGLMGSIRSTGGSVAVAIYGALFSQGLSKNLFPKVANAVIPLGVSEETVGPLIADLSAGSAEAALKLPGVTVNVLAAAGEALKSAYVVGFRDVYICAAAFAALGLVATIFLKDPRKEFNAKIDAPLDRIEVKSVDSGTTGESKHVEATTLEA</sequence>
<accession>A0A0D2BXC3</accession>
<dbReference type="InterPro" id="IPR036291">
    <property type="entry name" value="NAD(P)-bd_dom_sf"/>
</dbReference>
<dbReference type="InterPro" id="IPR036259">
    <property type="entry name" value="MFS_trans_sf"/>
</dbReference>
<feature type="transmembrane region" description="Helical" evidence="5">
    <location>
        <begin position="738"/>
        <end position="757"/>
    </location>
</feature>
<dbReference type="Proteomes" id="UP000054342">
    <property type="component" value="Unassembled WGS sequence"/>
</dbReference>
<name>A0A0D2BXC3_9EURO</name>
<dbReference type="GO" id="GO:0016491">
    <property type="term" value="F:oxidoreductase activity"/>
    <property type="evidence" value="ECO:0007669"/>
    <property type="project" value="InterPro"/>
</dbReference>
<dbReference type="InterPro" id="IPR020843">
    <property type="entry name" value="ER"/>
</dbReference>
<dbReference type="Pfam" id="PF08240">
    <property type="entry name" value="ADH_N"/>
    <property type="match status" value="1"/>
</dbReference>
<dbReference type="InterPro" id="IPR013149">
    <property type="entry name" value="ADH-like_C"/>
</dbReference>
<reference evidence="7 8" key="1">
    <citation type="submission" date="2015-01" db="EMBL/GenBank/DDBJ databases">
        <title>The Genome Sequence of Exophiala xenobiotica CBS118157.</title>
        <authorList>
            <consortium name="The Broad Institute Genomics Platform"/>
            <person name="Cuomo C."/>
            <person name="de Hoog S."/>
            <person name="Gorbushina A."/>
            <person name="Stielow B."/>
            <person name="Teixiera M."/>
            <person name="Abouelleil A."/>
            <person name="Chapman S.B."/>
            <person name="Priest M."/>
            <person name="Young S.K."/>
            <person name="Wortman J."/>
            <person name="Nusbaum C."/>
            <person name="Birren B."/>
        </authorList>
    </citation>
    <scope>NUCLEOTIDE SEQUENCE [LARGE SCALE GENOMIC DNA]</scope>
    <source>
        <strain evidence="7 8">CBS 118157</strain>
    </source>
</reference>
<feature type="transmembrane region" description="Helical" evidence="5">
    <location>
        <begin position="808"/>
        <end position="829"/>
    </location>
</feature>
<dbReference type="InterPro" id="IPR011701">
    <property type="entry name" value="MFS"/>
</dbReference>
<dbReference type="CDD" id="cd08278">
    <property type="entry name" value="benzyl_alcohol_DH"/>
    <property type="match status" value="1"/>
</dbReference>
<dbReference type="InterPro" id="IPR011032">
    <property type="entry name" value="GroES-like_sf"/>
</dbReference>
<feature type="transmembrane region" description="Helical" evidence="5">
    <location>
        <begin position="841"/>
        <end position="864"/>
    </location>
</feature>
<dbReference type="SMART" id="SM00829">
    <property type="entry name" value="PKS_ER"/>
    <property type="match status" value="1"/>
</dbReference>
<keyword evidence="8" id="KW-1185">Reference proteome</keyword>
<dbReference type="HOGENOM" id="CLU_285131_0_0_1"/>
<organism evidence="7 8">
    <name type="scientific">Exophiala xenobiotica</name>
    <dbReference type="NCBI Taxonomy" id="348802"/>
    <lineage>
        <taxon>Eukaryota</taxon>
        <taxon>Fungi</taxon>
        <taxon>Dikarya</taxon>
        <taxon>Ascomycota</taxon>
        <taxon>Pezizomycotina</taxon>
        <taxon>Eurotiomycetes</taxon>
        <taxon>Chaetothyriomycetidae</taxon>
        <taxon>Chaetothyriales</taxon>
        <taxon>Herpotrichiellaceae</taxon>
        <taxon>Exophiala</taxon>
    </lineage>
</organism>
<dbReference type="GO" id="GO:0022857">
    <property type="term" value="F:transmembrane transporter activity"/>
    <property type="evidence" value="ECO:0007669"/>
    <property type="project" value="InterPro"/>
</dbReference>
<feature type="transmembrane region" description="Helical" evidence="5">
    <location>
        <begin position="901"/>
        <end position="920"/>
    </location>
</feature>